<gene>
    <name evidence="2" type="ORF">R3P38DRAFT_3042280</name>
</gene>
<comment type="caution">
    <text evidence="2">The sequence shown here is derived from an EMBL/GenBank/DDBJ whole genome shotgun (WGS) entry which is preliminary data.</text>
</comment>
<organism evidence="2 3">
    <name type="scientific">Favolaschia claudopus</name>
    <dbReference type="NCBI Taxonomy" id="2862362"/>
    <lineage>
        <taxon>Eukaryota</taxon>
        <taxon>Fungi</taxon>
        <taxon>Dikarya</taxon>
        <taxon>Basidiomycota</taxon>
        <taxon>Agaricomycotina</taxon>
        <taxon>Agaricomycetes</taxon>
        <taxon>Agaricomycetidae</taxon>
        <taxon>Agaricales</taxon>
        <taxon>Marasmiineae</taxon>
        <taxon>Mycenaceae</taxon>
        <taxon>Favolaschia</taxon>
    </lineage>
</organism>
<dbReference type="AlphaFoldDB" id="A0AAW0A9A1"/>
<name>A0AAW0A9A1_9AGAR</name>
<feature type="region of interest" description="Disordered" evidence="1">
    <location>
        <begin position="355"/>
        <end position="374"/>
    </location>
</feature>
<evidence type="ECO:0000313" key="2">
    <source>
        <dbReference type="EMBL" id="KAK7002297.1"/>
    </source>
</evidence>
<evidence type="ECO:0000313" key="3">
    <source>
        <dbReference type="Proteomes" id="UP001362999"/>
    </source>
</evidence>
<reference evidence="2 3" key="1">
    <citation type="journal article" date="2024" name="J Genomics">
        <title>Draft genome sequencing and assembly of Favolaschia claudopus CIRM-BRFM 2984 isolated from oak limbs.</title>
        <authorList>
            <person name="Navarro D."/>
            <person name="Drula E."/>
            <person name="Chaduli D."/>
            <person name="Cazenave R."/>
            <person name="Ahrendt S."/>
            <person name="Wang J."/>
            <person name="Lipzen A."/>
            <person name="Daum C."/>
            <person name="Barry K."/>
            <person name="Grigoriev I.V."/>
            <person name="Favel A."/>
            <person name="Rosso M.N."/>
            <person name="Martin F."/>
        </authorList>
    </citation>
    <scope>NUCLEOTIDE SEQUENCE [LARGE SCALE GENOMIC DNA]</scope>
    <source>
        <strain evidence="2 3">CIRM-BRFM 2984</strain>
    </source>
</reference>
<dbReference type="EMBL" id="JAWWNJ010000079">
    <property type="protein sequence ID" value="KAK7002297.1"/>
    <property type="molecule type" value="Genomic_DNA"/>
</dbReference>
<dbReference type="Proteomes" id="UP001362999">
    <property type="component" value="Unassembled WGS sequence"/>
</dbReference>
<sequence>MSDHDHGHVLSAKSRDLERDTFIFIHLQTSKLFMGFNQKVTPVTSALIHRWVAFLIGDRGPPEPFWLCPVTLVSAGIMAYRMVASGPGIDPDLSEPLPPGNYGWYFDAACTNCWGPPNLANSPFRLTTIEGRLEDMKEYLSEDFERHEFPPIANATAATARDQGRCRFTGATENTTVAWIIPPAVSWETQDFGRQSDWDQTPFVVTENLITMQAILKTHFYGNNFTVDVDDNRRIIILRSMGDAQKLLPSHFPRQSHISETSNAESVDHYLRLHCRYSLNAMLLNGDISETYSNGLILQTMHELGVNHVGYHDYHESDMVPFDDPGWTTELGREIMADVLRQRLALSRYRADLEEEEADAEADAHSDDDDDELV</sequence>
<protein>
    <recommendedName>
        <fullName evidence="4">HNH nuclease domain-containing protein</fullName>
    </recommendedName>
</protein>
<evidence type="ECO:0000256" key="1">
    <source>
        <dbReference type="SAM" id="MobiDB-lite"/>
    </source>
</evidence>
<accession>A0AAW0A9A1</accession>
<proteinExistence type="predicted"/>
<keyword evidence="3" id="KW-1185">Reference proteome</keyword>
<evidence type="ECO:0008006" key="4">
    <source>
        <dbReference type="Google" id="ProtNLM"/>
    </source>
</evidence>